<feature type="compositionally biased region" description="Polar residues" evidence="4">
    <location>
        <begin position="21"/>
        <end position="35"/>
    </location>
</feature>
<evidence type="ECO:0000313" key="5">
    <source>
        <dbReference type="EMBL" id="KAK3018077.1"/>
    </source>
</evidence>
<evidence type="ECO:0000256" key="1">
    <source>
        <dbReference type="ARBA" id="ARBA00007626"/>
    </source>
</evidence>
<evidence type="ECO:0000313" key="6">
    <source>
        <dbReference type="Proteomes" id="UP001188597"/>
    </source>
</evidence>
<keyword evidence="2" id="KW-0677">Repeat</keyword>
<feature type="repeat" description="PPR" evidence="3">
    <location>
        <begin position="289"/>
        <end position="323"/>
    </location>
</feature>
<evidence type="ECO:0000256" key="2">
    <source>
        <dbReference type="ARBA" id="ARBA00022737"/>
    </source>
</evidence>
<feature type="region of interest" description="Disordered" evidence="4">
    <location>
        <begin position="1"/>
        <end position="66"/>
    </location>
</feature>
<keyword evidence="6" id="KW-1185">Reference proteome</keyword>
<dbReference type="Pfam" id="PF01535">
    <property type="entry name" value="PPR"/>
    <property type="match status" value="1"/>
</dbReference>
<gene>
    <name evidence="5" type="ORF">RJ639_005202</name>
</gene>
<feature type="compositionally biased region" description="Pro residues" evidence="4">
    <location>
        <begin position="49"/>
        <end position="62"/>
    </location>
</feature>
<dbReference type="Proteomes" id="UP001188597">
    <property type="component" value="Unassembled WGS sequence"/>
</dbReference>
<feature type="repeat" description="PPR" evidence="3">
    <location>
        <begin position="359"/>
        <end position="393"/>
    </location>
</feature>
<dbReference type="NCBIfam" id="TIGR00756">
    <property type="entry name" value="PPR"/>
    <property type="match status" value="4"/>
</dbReference>
<dbReference type="PANTHER" id="PTHR46128:SF211">
    <property type="entry name" value="PENTACOTRIPEPTIDE-REPEAT REGION OF PRORP DOMAIN-CONTAINING PROTEIN"/>
    <property type="match status" value="1"/>
</dbReference>
<proteinExistence type="inferred from homology"/>
<dbReference type="Gene3D" id="1.25.40.10">
    <property type="entry name" value="Tetratricopeptide repeat domain"/>
    <property type="match status" value="3"/>
</dbReference>
<dbReference type="PANTHER" id="PTHR46128">
    <property type="entry name" value="MITOCHONDRIAL GROUP I INTRON SPLICING FACTOR CCM1"/>
    <property type="match status" value="1"/>
</dbReference>
<feature type="repeat" description="PPR" evidence="3">
    <location>
        <begin position="324"/>
        <end position="358"/>
    </location>
</feature>
<comment type="similarity">
    <text evidence="1">Belongs to the PPR family. P subfamily.</text>
</comment>
<feature type="repeat" description="PPR" evidence="3">
    <location>
        <begin position="238"/>
        <end position="272"/>
    </location>
</feature>
<sequence length="550" mass="60336">MGKIPPSFKGSQFPKSALLKTPQSPSQTPLLTQKPQHFLKKIPNKRPSKSPPTPHPPPPPPSLTFTTPLLSDAKSVFNSLITTTTNKHAIPSDPRFFNSILQSYSAISSPHDSISLLNYMIKTHPPFCPNQSTFHIILSQSCKSSDPTLSLVHQALNLMASHGFPPDKIAADIAVRSLCSADCPEHAIELIKELSLKNCSPDKYTYNFLTKYLCKNRTVSAVNGFIRDMKEFCNIKPDLVTYTIMIDNVCNGKNLREATRLLGVLAEEGFKPDCYVYNTIMKGGRSGAGLPTYNTLIYGLSKAGRVKQAKSFLNVMAEMGHFPDAVTYTSLMNGMCREGNAVGAMTLLEEMEAKGCSPNSCTYNTLLHGLSKGRLLEKAIELFGVMKAGGMELETGSYGTFLRALCKKGKVAEAYEAFDYAVESKSLTEVAAYTTLETTLKWLQKAKEQGLVTIFRSKILFAIDVVNICSFCALALVEGGNVGRRGRRQYAGVAWGRLGKSLKRAERSERTSKLLNEELKKSFNLGPDDSSKWRIIAVARYGGLVGGVEV</sequence>
<dbReference type="Pfam" id="PF13041">
    <property type="entry name" value="PPR_2"/>
    <property type="match status" value="2"/>
</dbReference>
<feature type="compositionally biased region" description="Basic residues" evidence="4">
    <location>
        <begin position="37"/>
        <end position="48"/>
    </location>
</feature>
<dbReference type="AlphaFoldDB" id="A0AA89AX67"/>
<comment type="caution">
    <text evidence="5">The sequence shown here is derived from an EMBL/GenBank/DDBJ whole genome shotgun (WGS) entry which is preliminary data.</text>
</comment>
<dbReference type="InterPro" id="IPR002885">
    <property type="entry name" value="PPR_rpt"/>
</dbReference>
<evidence type="ECO:0000256" key="3">
    <source>
        <dbReference type="PROSITE-ProRule" id="PRU00708"/>
    </source>
</evidence>
<dbReference type="EMBL" id="JAVXUP010000960">
    <property type="protein sequence ID" value="KAK3018077.1"/>
    <property type="molecule type" value="Genomic_DNA"/>
</dbReference>
<name>A0AA89AX67_9ASTE</name>
<evidence type="ECO:0000256" key="4">
    <source>
        <dbReference type="SAM" id="MobiDB-lite"/>
    </source>
</evidence>
<protein>
    <recommendedName>
        <fullName evidence="7">Pentatricopeptide repeat-containing protein</fullName>
    </recommendedName>
</protein>
<organism evidence="5 6">
    <name type="scientific">Escallonia herrerae</name>
    <dbReference type="NCBI Taxonomy" id="1293975"/>
    <lineage>
        <taxon>Eukaryota</taxon>
        <taxon>Viridiplantae</taxon>
        <taxon>Streptophyta</taxon>
        <taxon>Embryophyta</taxon>
        <taxon>Tracheophyta</taxon>
        <taxon>Spermatophyta</taxon>
        <taxon>Magnoliopsida</taxon>
        <taxon>eudicotyledons</taxon>
        <taxon>Gunneridae</taxon>
        <taxon>Pentapetalae</taxon>
        <taxon>asterids</taxon>
        <taxon>campanulids</taxon>
        <taxon>Escalloniales</taxon>
        <taxon>Escalloniaceae</taxon>
        <taxon>Escallonia</taxon>
    </lineage>
</organism>
<accession>A0AA89AX67</accession>
<evidence type="ECO:0008006" key="7">
    <source>
        <dbReference type="Google" id="ProtNLM"/>
    </source>
</evidence>
<reference evidence="5" key="1">
    <citation type="submission" date="2022-12" db="EMBL/GenBank/DDBJ databases">
        <title>Draft genome assemblies for two species of Escallonia (Escalloniales).</title>
        <authorList>
            <person name="Chanderbali A."/>
            <person name="Dervinis C."/>
            <person name="Anghel I."/>
            <person name="Soltis D."/>
            <person name="Soltis P."/>
            <person name="Zapata F."/>
        </authorList>
    </citation>
    <scope>NUCLEOTIDE SEQUENCE</scope>
    <source>
        <strain evidence="5">UCBG64.0493</strain>
        <tissue evidence="5">Leaf</tissue>
    </source>
</reference>
<dbReference type="InterPro" id="IPR050872">
    <property type="entry name" value="PPR_P_subfamily"/>
</dbReference>
<dbReference type="InterPro" id="IPR011990">
    <property type="entry name" value="TPR-like_helical_dom_sf"/>
</dbReference>
<dbReference type="Pfam" id="PF12854">
    <property type="entry name" value="PPR_1"/>
    <property type="match status" value="1"/>
</dbReference>
<dbReference type="PROSITE" id="PS51375">
    <property type="entry name" value="PPR"/>
    <property type="match status" value="4"/>
</dbReference>